<dbReference type="EMBL" id="OOGT01000195">
    <property type="protein sequence ID" value="SPL71961.1"/>
    <property type="molecule type" value="Genomic_DNA"/>
</dbReference>
<dbReference type="OrthoDB" id="7842083at2"/>
<protein>
    <submittedName>
        <fullName evidence="1">Uncharacterized protein</fullName>
    </submittedName>
</protein>
<evidence type="ECO:0000313" key="1">
    <source>
        <dbReference type="EMBL" id="SPL71961.1"/>
    </source>
</evidence>
<evidence type="ECO:0000313" key="2">
    <source>
        <dbReference type="Proteomes" id="UP000245974"/>
    </source>
</evidence>
<dbReference type="AlphaFoldDB" id="A0A2U3N2R0"/>
<dbReference type="Proteomes" id="UP000245974">
    <property type="component" value="Unassembled WGS sequence"/>
</dbReference>
<keyword evidence="2" id="KW-1185">Reference proteome</keyword>
<dbReference type="InParanoid" id="A0A2U3N2R0"/>
<sequence>MIPEFNMAGVIPPIRPEEPGHSPDRSPYITDIKSVVTRFATTPARIDILKGFLSYRKSFYDLGVIEGFQWIDGSFCQDIENIEYRDPDDIDVVTFYYIPQFETKSDKSFIDAFLNLLDSDYTKPLFKVDAYGMQLGTTFSPATVKQLSYWYSMWSHRKSDNIWKGFVQVPLSPEADQQANIFLNEIKIKEDKQ</sequence>
<gene>
    <name evidence="1" type="ORF">KPC_3139</name>
</gene>
<dbReference type="InterPro" id="IPR053860">
    <property type="entry name" value="DUF6932"/>
</dbReference>
<dbReference type="RefSeq" id="WP_121975373.1">
    <property type="nucleotide sequence ID" value="NZ_OOGT01000195.1"/>
</dbReference>
<organism evidence="1 2">
    <name type="scientific">Acinetobacter stercoris</name>
    <dbReference type="NCBI Taxonomy" id="2126983"/>
    <lineage>
        <taxon>Bacteria</taxon>
        <taxon>Pseudomonadati</taxon>
        <taxon>Pseudomonadota</taxon>
        <taxon>Gammaproteobacteria</taxon>
        <taxon>Moraxellales</taxon>
        <taxon>Moraxellaceae</taxon>
        <taxon>Acinetobacter</taxon>
    </lineage>
</organism>
<name>A0A2U3N2R0_9GAMM</name>
<dbReference type="Pfam" id="PF22014">
    <property type="entry name" value="DUF6932"/>
    <property type="match status" value="1"/>
</dbReference>
<reference evidence="2" key="1">
    <citation type="submission" date="2018-03" db="EMBL/GenBank/DDBJ databases">
        <authorList>
            <person name="Blom J."/>
        </authorList>
    </citation>
    <scope>NUCLEOTIDE SEQUENCE [LARGE SCALE GENOMIC DNA]</scope>
    <source>
        <strain evidence="2">KPC-SM-21</strain>
    </source>
</reference>
<accession>A0A2U3N2R0</accession>
<proteinExistence type="predicted"/>